<proteinExistence type="predicted"/>
<dbReference type="Gene3D" id="3.10.28.10">
    <property type="entry name" value="Homing endonucleases"/>
    <property type="match status" value="1"/>
</dbReference>
<sequence length="166" mass="17518">MDSRTSYIFKAASEDVRAAVLAGFIDSDGTVKGNGYFISQSSAHAKAIADAREMAMSIGIRAGEVRAFDGQKPDGAPTPLLGLYLSGQAIGKLQPYLLLDYKRLDPTTLRKMDLDGKLVIARPHQPAAPAMGRSLHFAGRELSLVQLQEGYVVSGGVGPLPASASS</sequence>
<protein>
    <recommendedName>
        <fullName evidence="2">Homing endonuclease LAGLIDADG domain-containing protein</fullName>
    </recommendedName>
</protein>
<dbReference type="EMBL" id="KZ819666">
    <property type="protein sequence ID" value="PWN28146.1"/>
    <property type="molecule type" value="Genomic_DNA"/>
</dbReference>
<reference evidence="3 4" key="1">
    <citation type="journal article" date="2018" name="Mol. Biol. Evol.">
        <title>Broad Genomic Sampling Reveals a Smut Pathogenic Ancestry of the Fungal Clade Ustilaginomycotina.</title>
        <authorList>
            <person name="Kijpornyongpan T."/>
            <person name="Mondo S.J."/>
            <person name="Barry K."/>
            <person name="Sandor L."/>
            <person name="Lee J."/>
            <person name="Lipzen A."/>
            <person name="Pangilinan J."/>
            <person name="LaButti K."/>
            <person name="Hainaut M."/>
            <person name="Henrissat B."/>
            <person name="Grigoriev I.V."/>
            <person name="Spatafora J.W."/>
            <person name="Aime M.C."/>
        </authorList>
    </citation>
    <scope>NUCLEOTIDE SEQUENCE [LARGE SCALE GENOMIC DNA]</scope>
    <source>
        <strain evidence="3 4">MCA 5214</strain>
    </source>
</reference>
<evidence type="ECO:0000256" key="1">
    <source>
        <dbReference type="ARBA" id="ARBA00002670"/>
    </source>
</evidence>
<dbReference type="AlphaFoldDB" id="A0A316US81"/>
<dbReference type="OrthoDB" id="5762423at2759"/>
<evidence type="ECO:0000313" key="4">
    <source>
        <dbReference type="Proteomes" id="UP000245884"/>
    </source>
</evidence>
<comment type="function">
    <text evidence="1">Mitochondrial DNA endonuclease involved in intron homing.</text>
</comment>
<dbReference type="GeneID" id="37030035"/>
<dbReference type="STRING" id="1569628.A0A316US81"/>
<organism evidence="3 4">
    <name type="scientific">Jaminaea rosea</name>
    <dbReference type="NCBI Taxonomy" id="1569628"/>
    <lineage>
        <taxon>Eukaryota</taxon>
        <taxon>Fungi</taxon>
        <taxon>Dikarya</taxon>
        <taxon>Basidiomycota</taxon>
        <taxon>Ustilaginomycotina</taxon>
        <taxon>Exobasidiomycetes</taxon>
        <taxon>Microstromatales</taxon>
        <taxon>Microstromatales incertae sedis</taxon>
        <taxon>Jaminaea</taxon>
    </lineage>
</organism>
<feature type="domain" description="Homing endonuclease LAGLIDADG" evidence="2">
    <location>
        <begin position="15"/>
        <end position="66"/>
    </location>
</feature>
<evidence type="ECO:0000259" key="2">
    <source>
        <dbReference type="Pfam" id="PF14528"/>
    </source>
</evidence>
<dbReference type="Pfam" id="PF14528">
    <property type="entry name" value="LAGLIDADG_3"/>
    <property type="match status" value="1"/>
</dbReference>
<dbReference type="InterPro" id="IPR027434">
    <property type="entry name" value="Homing_endonucl"/>
</dbReference>
<dbReference type="InterPro" id="IPR004860">
    <property type="entry name" value="LAGLIDADG_dom"/>
</dbReference>
<keyword evidence="4" id="KW-1185">Reference proteome</keyword>
<evidence type="ECO:0000313" key="3">
    <source>
        <dbReference type="EMBL" id="PWN28146.1"/>
    </source>
</evidence>
<dbReference type="RefSeq" id="XP_025362758.1">
    <property type="nucleotide sequence ID" value="XM_025508212.1"/>
</dbReference>
<dbReference type="GO" id="GO:0004519">
    <property type="term" value="F:endonuclease activity"/>
    <property type="evidence" value="ECO:0007669"/>
    <property type="project" value="InterPro"/>
</dbReference>
<dbReference type="SUPFAM" id="SSF55608">
    <property type="entry name" value="Homing endonucleases"/>
    <property type="match status" value="1"/>
</dbReference>
<accession>A0A316US81</accession>
<dbReference type="Proteomes" id="UP000245884">
    <property type="component" value="Unassembled WGS sequence"/>
</dbReference>
<gene>
    <name evidence="3" type="ORF">BDZ90DRAFT_259970</name>
</gene>
<name>A0A316US81_9BASI</name>